<feature type="non-terminal residue" evidence="2">
    <location>
        <position position="1"/>
    </location>
</feature>
<evidence type="ECO:0000313" key="2">
    <source>
        <dbReference type="EMBL" id="GMS85199.1"/>
    </source>
</evidence>
<keyword evidence="3" id="KW-1185">Reference proteome</keyword>
<comment type="caution">
    <text evidence="2">The sequence shown here is derived from an EMBL/GenBank/DDBJ whole genome shotgun (WGS) entry which is preliminary data.</text>
</comment>
<dbReference type="EMBL" id="BTSX01000002">
    <property type="protein sequence ID" value="GMS85199.1"/>
    <property type="molecule type" value="Genomic_DNA"/>
</dbReference>
<organism evidence="2 3">
    <name type="scientific">Pristionchus entomophagus</name>
    <dbReference type="NCBI Taxonomy" id="358040"/>
    <lineage>
        <taxon>Eukaryota</taxon>
        <taxon>Metazoa</taxon>
        <taxon>Ecdysozoa</taxon>
        <taxon>Nematoda</taxon>
        <taxon>Chromadorea</taxon>
        <taxon>Rhabditida</taxon>
        <taxon>Rhabditina</taxon>
        <taxon>Diplogasteromorpha</taxon>
        <taxon>Diplogasteroidea</taxon>
        <taxon>Neodiplogasteridae</taxon>
        <taxon>Pristionchus</taxon>
    </lineage>
</organism>
<sequence>SGKSLCETVTTVSGMLNSVLDARGRITMKTFFASLFDHINKDVEMIHHEMYLNDDSWMAQAGGEKNNDETVDPNHNSSEGSQ</sequence>
<accession>A0AAV5SV08</accession>
<evidence type="ECO:0000313" key="3">
    <source>
        <dbReference type="Proteomes" id="UP001432027"/>
    </source>
</evidence>
<name>A0AAV5SV08_9BILA</name>
<protein>
    <submittedName>
        <fullName evidence="2">Uncharacterized protein</fullName>
    </submittedName>
</protein>
<reference evidence="2" key="1">
    <citation type="submission" date="2023-10" db="EMBL/GenBank/DDBJ databases">
        <title>Genome assembly of Pristionchus species.</title>
        <authorList>
            <person name="Yoshida K."/>
            <person name="Sommer R.J."/>
        </authorList>
    </citation>
    <scope>NUCLEOTIDE SEQUENCE</scope>
    <source>
        <strain evidence="2">RS0144</strain>
    </source>
</reference>
<proteinExistence type="predicted"/>
<evidence type="ECO:0000256" key="1">
    <source>
        <dbReference type="SAM" id="MobiDB-lite"/>
    </source>
</evidence>
<dbReference type="Proteomes" id="UP001432027">
    <property type="component" value="Unassembled WGS sequence"/>
</dbReference>
<feature type="region of interest" description="Disordered" evidence="1">
    <location>
        <begin position="59"/>
        <end position="82"/>
    </location>
</feature>
<feature type="compositionally biased region" description="Polar residues" evidence="1">
    <location>
        <begin position="73"/>
        <end position="82"/>
    </location>
</feature>
<dbReference type="AlphaFoldDB" id="A0AAV5SV08"/>
<gene>
    <name evidence="2" type="ORF">PENTCL1PPCAC_7374</name>
</gene>